<name>A0ABY9MAL0_9BURK</name>
<accession>A0ABY9MAL0</accession>
<gene>
    <name evidence="1" type="ORF">RAS12_30585</name>
</gene>
<reference evidence="1 2" key="1">
    <citation type="submission" date="2023-08" db="EMBL/GenBank/DDBJ databases">
        <title>Achromobacter seleniivolatilans sp. nov., isolated from seleniferous soil.</title>
        <authorList>
            <person name="Zhang S."/>
            <person name="Li K."/>
            <person name="Peng J."/>
            <person name="Zhao Q."/>
            <person name="Wang H."/>
            <person name="Guo Y."/>
        </authorList>
    </citation>
    <scope>NUCLEOTIDE SEQUENCE [LARGE SCALE GENOMIC DNA]</scope>
    <source>
        <strain evidence="1 2">R39</strain>
        <plasmid evidence="1 2">unnamed</plasmid>
    </source>
</reference>
<organism evidence="1 2">
    <name type="scientific">Achromobacter seleniivolatilans</name>
    <dbReference type="NCBI Taxonomy" id="3047478"/>
    <lineage>
        <taxon>Bacteria</taxon>
        <taxon>Pseudomonadati</taxon>
        <taxon>Pseudomonadota</taxon>
        <taxon>Betaproteobacteria</taxon>
        <taxon>Burkholderiales</taxon>
        <taxon>Alcaligenaceae</taxon>
        <taxon>Achromobacter</taxon>
    </lineage>
</organism>
<sequence>MPQHDPGPERESHHLDNRGRGAAMDVSYAPYFSATAKLLRDVAAAAFSAAMHQSARPQLATAVDVLTQHAAAWRNGEANQSRYRARFAGRSLVTSIPSLTQGVDWAKGLLDGAARQRKLVAADERLAGLLVLERCVRGAAALEAAHSDAGSIGELAWTQFERQSRWVFEASIRVNGSDWATAACGEDLLRTAGEAAITAICNRPSTTWSMAQFSRAALLVPVSRAGGLVRLDETARSVEGQVGARLLAEEHCRHQRAGGRVSASVFHDMLRSHLERCTNNDLEVVLMAGMRPIVFFAGEMGVPDLNAALRAVTASVGIRS</sequence>
<geneLocation type="plasmid" evidence="1 2">
    <name>unnamed</name>
</geneLocation>
<dbReference type="Proteomes" id="UP001234798">
    <property type="component" value="Plasmid unnamed"/>
</dbReference>
<dbReference type="EMBL" id="CP132977">
    <property type="protein sequence ID" value="WMD24061.1"/>
    <property type="molecule type" value="Genomic_DNA"/>
</dbReference>
<evidence type="ECO:0000313" key="2">
    <source>
        <dbReference type="Proteomes" id="UP001234798"/>
    </source>
</evidence>
<dbReference type="RefSeq" id="WP_306952086.1">
    <property type="nucleotide sequence ID" value="NZ_CP132977.1"/>
</dbReference>
<keyword evidence="2" id="KW-1185">Reference proteome</keyword>
<proteinExistence type="predicted"/>
<protein>
    <submittedName>
        <fullName evidence="1">Uncharacterized protein</fullName>
    </submittedName>
</protein>
<evidence type="ECO:0000313" key="1">
    <source>
        <dbReference type="EMBL" id="WMD24061.1"/>
    </source>
</evidence>
<keyword evidence="1" id="KW-0614">Plasmid</keyword>